<dbReference type="Gene3D" id="3.90.1570.10">
    <property type="entry name" value="tt1808, chain A"/>
    <property type="match status" value="1"/>
</dbReference>
<protein>
    <recommendedName>
        <fullName evidence="1">Putative restriction endonuclease domain-containing protein</fullName>
    </recommendedName>
</protein>
<dbReference type="Pfam" id="PF05685">
    <property type="entry name" value="Uma2"/>
    <property type="match status" value="1"/>
</dbReference>
<gene>
    <name evidence="2" type="ORF">Voc01_044320</name>
</gene>
<dbReference type="RefSeq" id="WP_203929427.1">
    <property type="nucleotide sequence ID" value="NZ_BOPH01000062.1"/>
</dbReference>
<evidence type="ECO:0000313" key="2">
    <source>
        <dbReference type="EMBL" id="GIJ69515.1"/>
    </source>
</evidence>
<evidence type="ECO:0000259" key="1">
    <source>
        <dbReference type="Pfam" id="PF05685"/>
    </source>
</evidence>
<dbReference type="InterPro" id="IPR008538">
    <property type="entry name" value="Uma2"/>
</dbReference>
<dbReference type="Proteomes" id="UP000635606">
    <property type="component" value="Unassembled WGS sequence"/>
</dbReference>
<dbReference type="CDD" id="cd06260">
    <property type="entry name" value="DUF820-like"/>
    <property type="match status" value="1"/>
</dbReference>
<name>A0A8J3ZXZ0_9ACTN</name>
<proteinExistence type="predicted"/>
<dbReference type="AlphaFoldDB" id="A0A8J3ZXZ0"/>
<dbReference type="InterPro" id="IPR012296">
    <property type="entry name" value="Nuclease_put_TT1808"/>
</dbReference>
<sequence length="112" mass="12045">MSAATIGAQMPPEIILDDVAAMAAADEHHRSTYAGIDGLLLAIEVISPDSEVIDRVSKKSEYAAAGVPRYWIVDRDKANTVEFQVLGTDSYAAEREPAPLAWLLNQPVPPLA</sequence>
<dbReference type="InterPro" id="IPR011335">
    <property type="entry name" value="Restrct_endonuc-II-like"/>
</dbReference>
<evidence type="ECO:0000313" key="3">
    <source>
        <dbReference type="Proteomes" id="UP000635606"/>
    </source>
</evidence>
<reference evidence="2" key="1">
    <citation type="submission" date="2021-01" db="EMBL/GenBank/DDBJ databases">
        <title>Whole genome shotgun sequence of Virgisporangium ochraceum NBRC 16418.</title>
        <authorList>
            <person name="Komaki H."/>
            <person name="Tamura T."/>
        </authorList>
    </citation>
    <scope>NUCLEOTIDE SEQUENCE</scope>
    <source>
        <strain evidence="2">NBRC 16418</strain>
    </source>
</reference>
<organism evidence="2 3">
    <name type="scientific">Virgisporangium ochraceum</name>
    <dbReference type="NCBI Taxonomy" id="65505"/>
    <lineage>
        <taxon>Bacteria</taxon>
        <taxon>Bacillati</taxon>
        <taxon>Actinomycetota</taxon>
        <taxon>Actinomycetes</taxon>
        <taxon>Micromonosporales</taxon>
        <taxon>Micromonosporaceae</taxon>
        <taxon>Virgisporangium</taxon>
    </lineage>
</organism>
<accession>A0A8J3ZXZ0</accession>
<dbReference type="SUPFAM" id="SSF52980">
    <property type="entry name" value="Restriction endonuclease-like"/>
    <property type="match status" value="1"/>
</dbReference>
<dbReference type="EMBL" id="BOPH01000062">
    <property type="protein sequence ID" value="GIJ69515.1"/>
    <property type="molecule type" value="Genomic_DNA"/>
</dbReference>
<comment type="caution">
    <text evidence="2">The sequence shown here is derived from an EMBL/GenBank/DDBJ whole genome shotgun (WGS) entry which is preliminary data.</text>
</comment>
<keyword evidence="3" id="KW-1185">Reference proteome</keyword>
<feature type="domain" description="Putative restriction endonuclease" evidence="1">
    <location>
        <begin position="39"/>
        <end position="92"/>
    </location>
</feature>